<gene>
    <name evidence="13 22" type="primary">guaB</name>
    <name evidence="22" type="ORF">K8V30_05860</name>
</gene>
<evidence type="ECO:0000313" key="23">
    <source>
        <dbReference type="Proteomes" id="UP000700212"/>
    </source>
</evidence>
<dbReference type="Proteomes" id="UP000700212">
    <property type="component" value="Unassembled WGS sequence"/>
</dbReference>
<organism evidence="22 23">
    <name type="scientific">Metalysinibacillus jejuensis</name>
    <dbReference type="NCBI Taxonomy" id="914327"/>
    <lineage>
        <taxon>Bacteria</taxon>
        <taxon>Bacillati</taxon>
        <taxon>Bacillota</taxon>
        <taxon>Bacilli</taxon>
        <taxon>Bacillales</taxon>
        <taxon>Caryophanaceae</taxon>
        <taxon>Metalysinibacillus</taxon>
    </lineage>
</organism>
<evidence type="ECO:0000256" key="8">
    <source>
        <dbReference type="ARBA" id="ARBA00022958"/>
    </source>
</evidence>
<dbReference type="PIRSF" id="PIRSF000130">
    <property type="entry name" value="IMPDH"/>
    <property type="match status" value="1"/>
</dbReference>
<feature type="binding site" evidence="13 15">
    <location>
        <position position="416"/>
    </location>
    <ligand>
        <name>IMP</name>
        <dbReference type="ChEBI" id="CHEBI:58053"/>
    </ligand>
</feature>
<dbReference type="PROSITE" id="PS51371">
    <property type="entry name" value="CBS"/>
    <property type="match status" value="2"/>
</dbReference>
<feature type="binding site" evidence="13">
    <location>
        <position position="471"/>
    </location>
    <ligand>
        <name>K(+)</name>
        <dbReference type="ChEBI" id="CHEBI:29103"/>
        <note>ligand shared between two tetrameric partners</note>
    </ligand>
</feature>
<feature type="binding site" evidence="13 15">
    <location>
        <begin position="364"/>
        <end position="365"/>
    </location>
    <ligand>
        <name>IMP</name>
        <dbReference type="ChEBI" id="CHEBI:58053"/>
    </ligand>
</feature>
<feature type="binding site" description="in other chain" evidence="13 17">
    <location>
        <position position="308"/>
    </location>
    <ligand>
        <name>K(+)</name>
        <dbReference type="ChEBI" id="CHEBI:29103"/>
        <note>ligand shared between two tetrameric partners</note>
    </ligand>
</feature>
<keyword evidence="8 13" id="KW-0630">Potassium</keyword>
<evidence type="ECO:0000256" key="15">
    <source>
        <dbReference type="PIRSR" id="PIRSR000130-2"/>
    </source>
</evidence>
<evidence type="ECO:0000256" key="4">
    <source>
        <dbReference type="ARBA" id="ARBA00022723"/>
    </source>
</evidence>
<proteinExistence type="inferred from homology"/>
<dbReference type="PANTHER" id="PTHR11911:SF111">
    <property type="entry name" value="INOSINE-5'-MONOPHOSPHATE DEHYDROGENASE"/>
    <property type="match status" value="1"/>
</dbReference>
<keyword evidence="9 13" id="KW-0560">Oxidoreductase</keyword>
<dbReference type="CDD" id="cd04601">
    <property type="entry name" value="CBS_pair_IMPDH"/>
    <property type="match status" value="1"/>
</dbReference>
<evidence type="ECO:0000256" key="3">
    <source>
        <dbReference type="ARBA" id="ARBA00011881"/>
    </source>
</evidence>
<feature type="binding site" evidence="13">
    <location>
        <position position="251"/>
    </location>
    <ligand>
        <name>NAD(+)</name>
        <dbReference type="ChEBI" id="CHEBI:57540"/>
    </ligand>
</feature>
<dbReference type="InterPro" id="IPR013785">
    <property type="entry name" value="Aldolase_TIM"/>
</dbReference>
<dbReference type="HAMAP" id="MF_01964">
    <property type="entry name" value="IMPDH"/>
    <property type="match status" value="1"/>
</dbReference>
<dbReference type="GO" id="GO:0006183">
    <property type="term" value="P:GTP biosynthetic process"/>
    <property type="evidence" value="ECO:0007669"/>
    <property type="project" value="TreeGrafter"/>
</dbReference>
<dbReference type="SMART" id="SM01240">
    <property type="entry name" value="IMPDH"/>
    <property type="match status" value="1"/>
</dbReference>
<keyword evidence="7 13" id="KW-0658">Purine biosynthesis</keyword>
<feature type="binding site" evidence="13">
    <location>
        <position position="470"/>
    </location>
    <ligand>
        <name>K(+)</name>
        <dbReference type="ChEBI" id="CHEBI:29103"/>
        <note>ligand shared between two tetrameric partners</note>
    </ligand>
</feature>
<comment type="catalytic activity">
    <reaction evidence="12 13 20">
        <text>IMP + NAD(+) + H2O = XMP + NADH + H(+)</text>
        <dbReference type="Rhea" id="RHEA:11708"/>
        <dbReference type="ChEBI" id="CHEBI:15377"/>
        <dbReference type="ChEBI" id="CHEBI:15378"/>
        <dbReference type="ChEBI" id="CHEBI:57464"/>
        <dbReference type="ChEBI" id="CHEBI:57540"/>
        <dbReference type="ChEBI" id="CHEBI:57945"/>
        <dbReference type="ChEBI" id="CHEBI:58053"/>
        <dbReference type="EC" id="1.1.1.205"/>
    </reaction>
</comment>
<accession>A0A921T5L1</accession>
<feature type="binding site" evidence="16">
    <location>
        <begin position="251"/>
        <end position="253"/>
    </location>
    <ligand>
        <name>NAD(+)</name>
        <dbReference type="ChEBI" id="CHEBI:57540"/>
    </ligand>
</feature>
<dbReference type="PROSITE" id="PS00487">
    <property type="entry name" value="IMP_DH_GMP_RED"/>
    <property type="match status" value="1"/>
</dbReference>
<dbReference type="EMBL" id="DYTV01000074">
    <property type="protein sequence ID" value="HJH11209.1"/>
    <property type="molecule type" value="Genomic_DNA"/>
</dbReference>
<feature type="binding site" evidence="13">
    <location>
        <position position="472"/>
    </location>
    <ligand>
        <name>K(+)</name>
        <dbReference type="ChEBI" id="CHEBI:29103"/>
        <note>ligand shared between two tetrameric partners</note>
    </ligand>
</feature>
<evidence type="ECO:0000256" key="1">
    <source>
        <dbReference type="ARBA" id="ARBA00001958"/>
    </source>
</evidence>
<dbReference type="NCBIfam" id="TIGR01302">
    <property type="entry name" value="IMP_dehydrog"/>
    <property type="match status" value="1"/>
</dbReference>
<evidence type="ECO:0000256" key="11">
    <source>
        <dbReference type="ARBA" id="ARBA00023122"/>
    </source>
</evidence>
<evidence type="ECO:0000256" key="13">
    <source>
        <dbReference type="HAMAP-Rule" id="MF_01964"/>
    </source>
</evidence>
<evidence type="ECO:0000256" key="18">
    <source>
        <dbReference type="PROSITE-ProRule" id="PRU00703"/>
    </source>
</evidence>
<dbReference type="AlphaFoldDB" id="A0A921T5L1"/>
<feature type="binding site" description="in other chain" evidence="13 17">
    <location>
        <position position="303"/>
    </location>
    <ligand>
        <name>K(+)</name>
        <dbReference type="ChEBI" id="CHEBI:29103"/>
        <note>ligand shared between two tetrameric partners</note>
    </ligand>
</feature>
<keyword evidence="11 18" id="KW-0129">CBS domain</keyword>
<dbReference type="GO" id="GO:0003938">
    <property type="term" value="F:IMP dehydrogenase activity"/>
    <property type="evidence" value="ECO:0007669"/>
    <property type="project" value="UniProtKB-UniRule"/>
</dbReference>
<evidence type="ECO:0000256" key="9">
    <source>
        <dbReference type="ARBA" id="ARBA00023002"/>
    </source>
</evidence>
<evidence type="ECO:0000256" key="5">
    <source>
        <dbReference type="ARBA" id="ARBA00022737"/>
    </source>
</evidence>
<evidence type="ECO:0000256" key="17">
    <source>
        <dbReference type="PIRSR" id="PIRSR000130-4"/>
    </source>
</evidence>
<feature type="active site" description="Thioimidate intermediate" evidence="13 14">
    <location>
        <position position="308"/>
    </location>
</feature>
<keyword evidence="6 13" id="KW-0332">GMP biosynthesis</keyword>
<dbReference type="RefSeq" id="WP_108307454.1">
    <property type="nucleotide sequence ID" value="NZ_QAFW01000030.1"/>
</dbReference>
<evidence type="ECO:0000259" key="21">
    <source>
        <dbReference type="PROSITE" id="PS51371"/>
    </source>
</evidence>
<dbReference type="OrthoDB" id="9805398at2"/>
<sequence>MWETKFAKEGLTFDDVLLVPAHSEVLPKDVSLSVQLTPKIKLNVPMVSAGMDTVTESRMAISMARQGGLGIIHKNMSIDQQAEEVEKVKRSENGVITNPFFLTPTHQVFDAEHLMGKYKISGVPIVNNQEDLKLVGIITNRDLRFISDYSLKIDDVMTKEDLITAPVGTTLEGAEKILQQYKIEKLPIVAEDGTLKGLITIKDIEKVMEFPNAAKDKLGRLLVGAAVGVSKDTDIRVQKLVEAQVDVIVIDTAHGHSQGVLEVVKKIRATYPELEIIAGNVATGEAARALYEAGADVVKVGIGPGSICTTRVVAGVGVPQITAIYDCAAVARELGKTIIADGGIKFSGDIVKALAAGGHVVMLGSLLAGTTEAPGDTEIFQGRRFKVYRGMGSVGAMEKGSKDRYFQEDAKKLVPEGIEGRLPYKGPLADTIHQLVGGVRAGMGYCGTKDLHALREEAQFVRMTGAGLLESHPHNVQITKEAPNYSR</sequence>
<name>A0A921T5L1_9BACL</name>
<evidence type="ECO:0000256" key="6">
    <source>
        <dbReference type="ARBA" id="ARBA00022749"/>
    </source>
</evidence>
<comment type="caution">
    <text evidence="22">The sequence shown here is derived from an EMBL/GenBank/DDBJ whole genome shotgun (WGS) entry which is preliminary data.</text>
</comment>
<feature type="binding site" evidence="13 15">
    <location>
        <position position="306"/>
    </location>
    <ligand>
        <name>IMP</name>
        <dbReference type="ChEBI" id="CHEBI:58053"/>
    </ligand>
</feature>
<feature type="active site" description="Proton acceptor" evidence="13 14">
    <location>
        <position position="404"/>
    </location>
</feature>
<comment type="similarity">
    <text evidence="2 13 19">Belongs to the IMPDH/GMPR family.</text>
</comment>
<comment type="subunit">
    <text evidence="3 13">Homotetramer.</text>
</comment>
<feature type="binding site" description="in other chain" evidence="13 17">
    <location>
        <position position="305"/>
    </location>
    <ligand>
        <name>K(+)</name>
        <dbReference type="ChEBI" id="CHEBI:29103"/>
        <note>ligand shared between two tetrameric partners</note>
    </ligand>
</feature>
<evidence type="ECO:0000313" key="22">
    <source>
        <dbReference type="EMBL" id="HJH11209.1"/>
    </source>
</evidence>
<feature type="binding site" evidence="13 16">
    <location>
        <begin position="301"/>
        <end position="303"/>
    </location>
    <ligand>
        <name>NAD(+)</name>
        <dbReference type="ChEBI" id="CHEBI:57540"/>
    </ligand>
</feature>
<evidence type="ECO:0000256" key="14">
    <source>
        <dbReference type="PIRSR" id="PIRSR000130-1"/>
    </source>
</evidence>
<feature type="binding site" evidence="13 15">
    <location>
        <begin position="341"/>
        <end position="343"/>
    </location>
    <ligand>
        <name>IMP</name>
        <dbReference type="ChEBI" id="CHEBI:58053"/>
    </ligand>
</feature>
<comment type="activity regulation">
    <text evidence="13">Mycophenolic acid (MPA) is a non-competitive inhibitor that prevents formation of the closed enzyme conformation by binding to the same site as the amobile flap. In contrast, mizoribine monophosphate (MZP) is a competitive inhibitor that induces the closed conformation. MPA is a potent inhibitor of mammalian IMPDHs but a poor inhibitor of the bacterial enzymes. MZP is a more potent inhibitor of bacterial IMPDH.</text>
</comment>
<reference evidence="22" key="1">
    <citation type="journal article" date="2021" name="PeerJ">
        <title>Extensive microbial diversity within the chicken gut microbiome revealed by metagenomics and culture.</title>
        <authorList>
            <person name="Gilroy R."/>
            <person name="Ravi A."/>
            <person name="Getino M."/>
            <person name="Pursley I."/>
            <person name="Horton D.L."/>
            <person name="Alikhan N.F."/>
            <person name="Baker D."/>
            <person name="Gharbi K."/>
            <person name="Hall N."/>
            <person name="Watson M."/>
            <person name="Adriaenssens E.M."/>
            <person name="Foster-Nyarko E."/>
            <person name="Jarju S."/>
            <person name="Secka A."/>
            <person name="Antonio M."/>
            <person name="Oren A."/>
            <person name="Chaudhuri R.R."/>
            <person name="La Ragione R."/>
            <person name="Hildebrand F."/>
            <person name="Pallen M.J."/>
        </authorList>
    </citation>
    <scope>NUCLEOTIDE SEQUENCE</scope>
    <source>
        <strain evidence="22">CHK160-4876</strain>
    </source>
</reference>
<evidence type="ECO:0000256" key="7">
    <source>
        <dbReference type="ARBA" id="ARBA00022755"/>
    </source>
</evidence>
<feature type="domain" description="CBS" evidence="21">
    <location>
        <begin position="95"/>
        <end position="153"/>
    </location>
</feature>
<dbReference type="Pfam" id="PF00478">
    <property type="entry name" value="IMPDH"/>
    <property type="match status" value="1"/>
</dbReference>
<dbReference type="InterPro" id="IPR005990">
    <property type="entry name" value="IMP_DH"/>
</dbReference>
<feature type="binding site" evidence="13 15">
    <location>
        <begin position="388"/>
        <end position="392"/>
    </location>
    <ligand>
        <name>IMP</name>
        <dbReference type="ChEBI" id="CHEBI:58053"/>
    </ligand>
</feature>
<dbReference type="GO" id="GO:0046872">
    <property type="term" value="F:metal ion binding"/>
    <property type="evidence" value="ECO:0007669"/>
    <property type="project" value="UniProtKB-UniRule"/>
</dbReference>
<comment type="function">
    <text evidence="13">Catalyzes the conversion of inosine 5'-phosphate (IMP) to xanthosine 5'-phosphate (XMP), the first committed and rate-limiting step in the de novo synthesis of guanine nucleotides, and therefore plays an important role in the regulation of cell growth.</text>
</comment>
<protein>
    <recommendedName>
        <fullName evidence="13 20">Inosine-5'-monophosphate dehydrogenase</fullName>
        <shortName evidence="13">IMP dehydrogenase</shortName>
        <shortName evidence="13">IMPD</shortName>
        <shortName evidence="13">IMPDH</shortName>
        <ecNumber evidence="13 20">1.1.1.205</ecNumber>
    </recommendedName>
</protein>
<dbReference type="InterPro" id="IPR001093">
    <property type="entry name" value="IMP_DH_GMPRt"/>
</dbReference>
<dbReference type="GO" id="GO:0000166">
    <property type="term" value="F:nucleotide binding"/>
    <property type="evidence" value="ECO:0007669"/>
    <property type="project" value="UniProtKB-UniRule"/>
</dbReference>
<dbReference type="SUPFAM" id="SSF51412">
    <property type="entry name" value="Inosine monophosphate dehydrogenase (IMPDH)"/>
    <property type="match status" value="2"/>
</dbReference>
<dbReference type="SMART" id="SM00116">
    <property type="entry name" value="CBS"/>
    <property type="match status" value="2"/>
</dbReference>
<dbReference type="PANTHER" id="PTHR11911">
    <property type="entry name" value="INOSINE-5-MONOPHOSPHATE DEHYDROGENASE RELATED"/>
    <property type="match status" value="1"/>
</dbReference>
<evidence type="ECO:0000256" key="19">
    <source>
        <dbReference type="RuleBase" id="RU003927"/>
    </source>
</evidence>
<dbReference type="InterPro" id="IPR000644">
    <property type="entry name" value="CBS_dom"/>
</dbReference>
<dbReference type="FunFam" id="3.20.20.70:FF:000003">
    <property type="entry name" value="GMP reductase"/>
    <property type="match status" value="1"/>
</dbReference>
<evidence type="ECO:0000256" key="12">
    <source>
        <dbReference type="ARBA" id="ARBA00048028"/>
    </source>
</evidence>
<keyword evidence="4 13" id="KW-0479">Metal-binding</keyword>
<reference evidence="22" key="2">
    <citation type="submission" date="2021-09" db="EMBL/GenBank/DDBJ databases">
        <authorList>
            <person name="Gilroy R."/>
        </authorList>
    </citation>
    <scope>NUCLEOTIDE SEQUENCE</scope>
    <source>
        <strain evidence="22">CHK160-4876</strain>
    </source>
</reference>
<dbReference type="GO" id="GO:0006177">
    <property type="term" value="P:GMP biosynthetic process"/>
    <property type="evidence" value="ECO:0007669"/>
    <property type="project" value="UniProtKB-UniRule"/>
</dbReference>
<keyword evidence="5" id="KW-0677">Repeat</keyword>
<comment type="cofactor">
    <cofactor evidence="1 13">
        <name>K(+)</name>
        <dbReference type="ChEBI" id="CHEBI:29103"/>
    </cofactor>
</comment>
<feature type="domain" description="CBS" evidence="21">
    <location>
        <begin position="157"/>
        <end position="214"/>
    </location>
</feature>
<keyword evidence="10 13" id="KW-0520">NAD</keyword>
<comment type="caution">
    <text evidence="13">Lacks conserved residue(s) required for the propagation of feature annotation.</text>
</comment>
<dbReference type="Pfam" id="PF00571">
    <property type="entry name" value="CBS"/>
    <property type="match status" value="2"/>
</dbReference>
<evidence type="ECO:0000256" key="10">
    <source>
        <dbReference type="ARBA" id="ARBA00023027"/>
    </source>
</evidence>
<dbReference type="Gene3D" id="3.20.20.70">
    <property type="entry name" value="Aldolase class I"/>
    <property type="match status" value="1"/>
</dbReference>
<evidence type="ECO:0000256" key="20">
    <source>
        <dbReference type="RuleBase" id="RU003928"/>
    </source>
</evidence>
<evidence type="ECO:0000256" key="16">
    <source>
        <dbReference type="PIRSR" id="PIRSR000130-3"/>
    </source>
</evidence>
<dbReference type="InterPro" id="IPR015875">
    <property type="entry name" value="IMP_DH/GMP_Rdtase_CS"/>
</dbReference>
<dbReference type="CDD" id="cd00381">
    <property type="entry name" value="IMPDH"/>
    <property type="match status" value="1"/>
</dbReference>
<comment type="pathway">
    <text evidence="13 20">Purine metabolism; XMP biosynthesis via de novo pathway; XMP from IMP: step 1/1.</text>
</comment>
<evidence type="ECO:0000256" key="2">
    <source>
        <dbReference type="ARBA" id="ARBA00005502"/>
    </source>
</evidence>
<dbReference type="EC" id="1.1.1.205" evidence="13 20"/>